<dbReference type="SUPFAM" id="SSF47459">
    <property type="entry name" value="HLH, helix-loop-helix DNA-binding domain"/>
    <property type="match status" value="1"/>
</dbReference>
<proteinExistence type="predicted"/>
<protein>
    <submittedName>
        <fullName evidence="8">Protein max</fullName>
    </submittedName>
</protein>
<keyword evidence="3" id="KW-0238">DNA-binding</keyword>
<evidence type="ECO:0000256" key="5">
    <source>
        <dbReference type="ARBA" id="ARBA00023242"/>
    </source>
</evidence>
<dbReference type="InterPro" id="IPR052207">
    <property type="entry name" value="Max-like/E-box_TFs"/>
</dbReference>
<evidence type="ECO:0000256" key="3">
    <source>
        <dbReference type="ARBA" id="ARBA00023125"/>
    </source>
</evidence>
<evidence type="ECO:0000256" key="6">
    <source>
        <dbReference type="SAM" id="MobiDB-lite"/>
    </source>
</evidence>
<keyword evidence="5" id="KW-0539">Nucleus</keyword>
<dbReference type="PANTHER" id="PTHR15741">
    <property type="entry name" value="BASIC HELIX-LOOP-HELIX ZIP TRANSCRIPTION FACTOR"/>
    <property type="match status" value="1"/>
</dbReference>
<reference evidence="8" key="1">
    <citation type="submission" date="2014-09" db="EMBL/GenBank/DDBJ databases">
        <title>Draft genome sequence of an oleaginous Mucoromycotina fungus Mucor ambiguus NBRC6742.</title>
        <authorList>
            <person name="Takeda I."/>
            <person name="Yamane N."/>
            <person name="Morita T."/>
            <person name="Tamano K."/>
            <person name="Machida M."/>
            <person name="Baker S."/>
            <person name="Koike H."/>
        </authorList>
    </citation>
    <scope>NUCLEOTIDE SEQUENCE</scope>
    <source>
        <strain evidence="8">NBRC 6742</strain>
    </source>
</reference>
<keyword evidence="4" id="KW-0804">Transcription</keyword>
<feature type="compositionally biased region" description="Polar residues" evidence="6">
    <location>
        <begin position="91"/>
        <end position="100"/>
    </location>
</feature>
<accession>A0A0C9LSR2</accession>
<dbReference type="PROSITE" id="PS50888">
    <property type="entry name" value="BHLH"/>
    <property type="match status" value="1"/>
</dbReference>
<dbReference type="GO" id="GO:0000978">
    <property type="term" value="F:RNA polymerase II cis-regulatory region sequence-specific DNA binding"/>
    <property type="evidence" value="ECO:0007669"/>
    <property type="project" value="TreeGrafter"/>
</dbReference>
<evidence type="ECO:0000313" key="9">
    <source>
        <dbReference type="Proteomes" id="UP000053815"/>
    </source>
</evidence>
<feature type="compositionally biased region" description="Basic residues" evidence="6">
    <location>
        <begin position="108"/>
        <end position="117"/>
    </location>
</feature>
<evidence type="ECO:0000256" key="1">
    <source>
        <dbReference type="ARBA" id="ARBA00004123"/>
    </source>
</evidence>
<evidence type="ECO:0000313" key="8">
    <source>
        <dbReference type="EMBL" id="GAN03090.1"/>
    </source>
</evidence>
<dbReference type="PANTHER" id="PTHR15741:SF27">
    <property type="entry name" value="TRANSCRIPTION FACTOR AP-4"/>
    <property type="match status" value="1"/>
</dbReference>
<dbReference type="SMART" id="SM00353">
    <property type="entry name" value="HLH"/>
    <property type="match status" value="1"/>
</dbReference>
<feature type="compositionally biased region" description="Low complexity" evidence="6">
    <location>
        <begin position="65"/>
        <end position="75"/>
    </location>
</feature>
<evidence type="ECO:0000256" key="2">
    <source>
        <dbReference type="ARBA" id="ARBA00023015"/>
    </source>
</evidence>
<dbReference type="GO" id="GO:0005634">
    <property type="term" value="C:nucleus"/>
    <property type="evidence" value="ECO:0007669"/>
    <property type="project" value="UniProtKB-SubCell"/>
</dbReference>
<dbReference type="STRING" id="91626.A0A0C9LSR2"/>
<dbReference type="InterPro" id="IPR036638">
    <property type="entry name" value="HLH_DNA-bd_sf"/>
</dbReference>
<dbReference type="GO" id="GO:0046983">
    <property type="term" value="F:protein dimerization activity"/>
    <property type="evidence" value="ECO:0007669"/>
    <property type="project" value="InterPro"/>
</dbReference>
<keyword evidence="9" id="KW-1185">Reference proteome</keyword>
<dbReference type="OrthoDB" id="5778525at2759"/>
<feature type="region of interest" description="Disordered" evidence="6">
    <location>
        <begin position="1"/>
        <end position="118"/>
    </location>
</feature>
<name>A0A0C9LSR2_9FUNG</name>
<feature type="domain" description="BHLH" evidence="7">
    <location>
        <begin position="127"/>
        <end position="178"/>
    </location>
</feature>
<dbReference type="Gene3D" id="4.10.280.10">
    <property type="entry name" value="Helix-loop-helix DNA-binding domain"/>
    <property type="match status" value="1"/>
</dbReference>
<comment type="subcellular location">
    <subcellularLocation>
        <location evidence="1">Nucleus</location>
    </subcellularLocation>
</comment>
<keyword evidence="2" id="KW-0805">Transcription regulation</keyword>
<dbReference type="Pfam" id="PF00010">
    <property type="entry name" value="HLH"/>
    <property type="match status" value="1"/>
</dbReference>
<evidence type="ECO:0000259" key="7">
    <source>
        <dbReference type="PROSITE" id="PS50888"/>
    </source>
</evidence>
<sequence>MGTSKSEQNRLRQFLDGFEDRGSSSPVAPAHLSSTPPFHATSHHTNSNSTGGIQINTLFIQPATGSSKNSSISNKKGSKKPYDKQKRRPNSPHSSTSSIASDEAQLKPRSKANISKKKAVELLSDDQKRANHIASEQKRRANIRIGFEKLVDIVPTLSNGHRSEALILQKSVEHLRQLVESKTLLKEKARKLQLMLGEIPDEDSSEAFSVASTSTTAPLISTAAALPTVSNIELPEVPKDEVEECFRFLQGGNPILSGFDQITREPIDSAKATNVDPKYTVAPPKMVMAFFEDDVLKRRIEKLFSLNAGDIMTQTHLAALFRMR</sequence>
<organism evidence="8">
    <name type="scientific">Mucor ambiguus</name>
    <dbReference type="NCBI Taxonomy" id="91626"/>
    <lineage>
        <taxon>Eukaryota</taxon>
        <taxon>Fungi</taxon>
        <taxon>Fungi incertae sedis</taxon>
        <taxon>Mucoromycota</taxon>
        <taxon>Mucoromycotina</taxon>
        <taxon>Mucoromycetes</taxon>
        <taxon>Mucorales</taxon>
        <taxon>Mucorineae</taxon>
        <taxon>Mucoraceae</taxon>
        <taxon>Mucor</taxon>
    </lineage>
</organism>
<dbReference type="AlphaFoldDB" id="A0A0C9LSR2"/>
<gene>
    <name evidence="8" type="ORF">MAM1_0034c02541</name>
</gene>
<feature type="compositionally biased region" description="Polar residues" evidence="6">
    <location>
        <begin position="43"/>
        <end position="59"/>
    </location>
</feature>
<dbReference type="EMBL" id="DF836323">
    <property type="protein sequence ID" value="GAN03090.1"/>
    <property type="molecule type" value="Genomic_DNA"/>
</dbReference>
<dbReference type="InterPro" id="IPR011598">
    <property type="entry name" value="bHLH_dom"/>
</dbReference>
<dbReference type="GO" id="GO:0000981">
    <property type="term" value="F:DNA-binding transcription factor activity, RNA polymerase II-specific"/>
    <property type="evidence" value="ECO:0007669"/>
    <property type="project" value="TreeGrafter"/>
</dbReference>
<evidence type="ECO:0000256" key="4">
    <source>
        <dbReference type="ARBA" id="ARBA00023163"/>
    </source>
</evidence>
<dbReference type="Proteomes" id="UP000053815">
    <property type="component" value="Unassembled WGS sequence"/>
</dbReference>